<evidence type="ECO:0000256" key="3">
    <source>
        <dbReference type="ARBA" id="ARBA00023163"/>
    </source>
</evidence>
<dbReference type="Pfam" id="PF01047">
    <property type="entry name" value="MarR"/>
    <property type="match status" value="1"/>
</dbReference>
<dbReference type="GO" id="GO:0003700">
    <property type="term" value="F:DNA-binding transcription factor activity"/>
    <property type="evidence" value="ECO:0007669"/>
    <property type="project" value="InterPro"/>
</dbReference>
<dbReference type="GO" id="GO:0003677">
    <property type="term" value="F:DNA binding"/>
    <property type="evidence" value="ECO:0007669"/>
    <property type="project" value="UniProtKB-KW"/>
</dbReference>
<dbReference type="InterPro" id="IPR036390">
    <property type="entry name" value="WH_DNA-bd_sf"/>
</dbReference>
<dbReference type="PRINTS" id="PR00598">
    <property type="entry name" value="HTHMARR"/>
</dbReference>
<dbReference type="Proteomes" id="UP000632125">
    <property type="component" value="Unassembled WGS sequence"/>
</dbReference>
<dbReference type="EMBL" id="JACXIY010000002">
    <property type="protein sequence ID" value="MBD2867418.1"/>
    <property type="molecule type" value="Genomic_DNA"/>
</dbReference>
<keyword evidence="2" id="KW-0238">DNA-binding</keyword>
<evidence type="ECO:0000313" key="6">
    <source>
        <dbReference type="Proteomes" id="UP000632125"/>
    </source>
</evidence>
<proteinExistence type="predicted"/>
<dbReference type="PANTHER" id="PTHR42756:SF1">
    <property type="entry name" value="TRANSCRIPTIONAL REPRESSOR OF EMRAB OPERON"/>
    <property type="match status" value="1"/>
</dbReference>
<dbReference type="PROSITE" id="PS50995">
    <property type="entry name" value="HTH_MARR_2"/>
    <property type="match status" value="1"/>
</dbReference>
<comment type="caution">
    <text evidence="5">The sequence shown here is derived from an EMBL/GenBank/DDBJ whole genome shotgun (WGS) entry which is preliminary data.</text>
</comment>
<keyword evidence="6" id="KW-1185">Reference proteome</keyword>
<feature type="domain" description="HTH marR-type" evidence="4">
    <location>
        <begin position="1"/>
        <end position="139"/>
    </location>
</feature>
<dbReference type="InterPro" id="IPR000835">
    <property type="entry name" value="HTH_MarR-typ"/>
</dbReference>
<dbReference type="SMART" id="SM00347">
    <property type="entry name" value="HTH_MARR"/>
    <property type="match status" value="1"/>
</dbReference>
<evidence type="ECO:0000256" key="2">
    <source>
        <dbReference type="ARBA" id="ARBA00023125"/>
    </source>
</evidence>
<accession>A0A927CG21</accession>
<dbReference type="SUPFAM" id="SSF46785">
    <property type="entry name" value="Winged helix' DNA-binding domain"/>
    <property type="match status" value="1"/>
</dbReference>
<evidence type="ECO:0000259" key="4">
    <source>
        <dbReference type="PROSITE" id="PS50995"/>
    </source>
</evidence>
<sequence length="146" mass="16767">MNDYEEWKEIYPLLKGAYKRLKAEWSGGSGDCFSPNQSRMLYELSRQSPMKSTDLAEKLMITAGAVTFMTDKLSDMGLVRRKRGEEDRRVVYLEITEEGKQAYLDTFRNNEEAAIRYIGSRISKEDIRHLKRIAALLTDEAGSKTS</sequence>
<dbReference type="Gene3D" id="1.10.10.10">
    <property type="entry name" value="Winged helix-like DNA-binding domain superfamily/Winged helix DNA-binding domain"/>
    <property type="match status" value="1"/>
</dbReference>
<dbReference type="RefSeq" id="WP_190857947.1">
    <property type="nucleotide sequence ID" value="NZ_JACXIY010000002.1"/>
</dbReference>
<keyword evidence="1" id="KW-0805">Transcription regulation</keyword>
<evidence type="ECO:0000313" key="5">
    <source>
        <dbReference type="EMBL" id="MBD2867418.1"/>
    </source>
</evidence>
<dbReference type="PANTHER" id="PTHR42756">
    <property type="entry name" value="TRANSCRIPTIONAL REGULATOR, MARR"/>
    <property type="match status" value="1"/>
</dbReference>
<name>A0A927CG21_9BACL</name>
<keyword evidence="3" id="KW-0804">Transcription</keyword>
<protein>
    <submittedName>
        <fullName evidence="5">MarR family transcriptional regulator</fullName>
    </submittedName>
</protein>
<dbReference type="AlphaFoldDB" id="A0A927CG21"/>
<organism evidence="5 6">
    <name type="scientific">Paenibacillus arenilitoris</name>
    <dbReference type="NCBI Taxonomy" id="2772299"/>
    <lineage>
        <taxon>Bacteria</taxon>
        <taxon>Bacillati</taxon>
        <taxon>Bacillota</taxon>
        <taxon>Bacilli</taxon>
        <taxon>Bacillales</taxon>
        <taxon>Paenibacillaceae</taxon>
        <taxon>Paenibacillus</taxon>
    </lineage>
</organism>
<evidence type="ECO:0000256" key="1">
    <source>
        <dbReference type="ARBA" id="ARBA00023015"/>
    </source>
</evidence>
<gene>
    <name evidence="5" type="ORF">IDH41_02430</name>
</gene>
<dbReference type="InterPro" id="IPR036388">
    <property type="entry name" value="WH-like_DNA-bd_sf"/>
</dbReference>
<reference evidence="5" key="1">
    <citation type="submission" date="2020-09" db="EMBL/GenBank/DDBJ databases">
        <title>A novel bacterium of genus Paenibacillus, isolated from South China Sea.</title>
        <authorList>
            <person name="Huang H."/>
            <person name="Mo K."/>
            <person name="Hu Y."/>
        </authorList>
    </citation>
    <scope>NUCLEOTIDE SEQUENCE</scope>
    <source>
        <strain evidence="5">IB182493</strain>
    </source>
</reference>